<accession>A0A385EG14</accession>
<organism evidence="2 3">
    <name type="scientific">Caulobacter phage CcrSC</name>
    <dbReference type="NCBI Taxonomy" id="2283272"/>
    <lineage>
        <taxon>Viruses</taxon>
        <taxon>Duplodnaviria</taxon>
        <taxon>Heunggongvirae</taxon>
        <taxon>Uroviricota</taxon>
        <taxon>Caudoviricetes</taxon>
        <taxon>Jeanschmidtviridae</taxon>
        <taxon>Bertelyvirus</taxon>
        <taxon>Bertelyvirus SC</taxon>
    </lineage>
</organism>
<keyword evidence="1" id="KW-0812">Transmembrane</keyword>
<dbReference type="Proteomes" id="UP000259683">
    <property type="component" value="Segment"/>
</dbReference>
<feature type="transmembrane region" description="Helical" evidence="1">
    <location>
        <begin position="20"/>
        <end position="39"/>
    </location>
</feature>
<keyword evidence="1" id="KW-1133">Transmembrane helix</keyword>
<dbReference type="EMBL" id="MH588547">
    <property type="protein sequence ID" value="AXQ70075.1"/>
    <property type="molecule type" value="Genomic_DNA"/>
</dbReference>
<gene>
    <name evidence="2" type="ORF">CcrSC_gp493</name>
</gene>
<reference evidence="2" key="2">
    <citation type="submission" date="2021-07" db="EMBL/GenBank/DDBJ databases">
        <title>Giant CbK-like Caulobacter bacteriophages have genetically divergent genomes.</title>
        <authorList>
            <person name="Wilson K."/>
            <person name="Ely B."/>
        </authorList>
    </citation>
    <scope>NUCLEOTIDE SEQUENCE</scope>
</reference>
<keyword evidence="3" id="KW-1185">Reference proteome</keyword>
<evidence type="ECO:0000313" key="2">
    <source>
        <dbReference type="EMBL" id="AXQ70075.1"/>
    </source>
</evidence>
<protein>
    <submittedName>
        <fullName evidence="2">Uncharacterized protein</fullName>
    </submittedName>
</protein>
<evidence type="ECO:0000256" key="1">
    <source>
        <dbReference type="SAM" id="Phobius"/>
    </source>
</evidence>
<keyword evidence="1" id="KW-0472">Membrane</keyword>
<reference evidence="2" key="1">
    <citation type="submission" date="2018-07" db="EMBL/GenBank/DDBJ databases">
        <authorList>
            <person name="Wilson K.M."/>
            <person name="Ely B."/>
        </authorList>
    </citation>
    <scope>NUCLEOTIDE SEQUENCE</scope>
</reference>
<sequence>MREGGYPPLAPMTRAEKWGLVGEAVVIVMIFAALAWVYSLGS</sequence>
<proteinExistence type="predicted"/>
<name>A0A385EG14_9CAUD</name>
<evidence type="ECO:0000313" key="3">
    <source>
        <dbReference type="Proteomes" id="UP000259683"/>
    </source>
</evidence>